<dbReference type="Pfam" id="PF00561">
    <property type="entry name" value="Abhydrolase_1"/>
    <property type="match status" value="1"/>
</dbReference>
<sequence>MISSLTLPVPAFTEATSWECWRQMQQVSVTISGPSQSSAIAVDTNFIDQGQGEPMVFLHGFDSSVLEFRRLLPLIKKDFRAIAVDLLGFGFTTRSKTLAPTPANIKIHLDHFWQKIIQEPITLVGVSMGGAVALDFCLSFPERVKKLVLIDSAGLAKQPFASRLMFPPVDRWLTKFLANPKVRQSIGQAAYYDRSLASEDARRCAEAHLACAGWSEGLIAFTKSGGYGSFSQQLGQITSPSLIIWGKQDKILGTKAPEQFRRLLPQSQLLWLDACGHVPHLEQPEATAAALRQFCL</sequence>
<dbReference type="InterPro" id="IPR029058">
    <property type="entry name" value="AB_hydrolase_fold"/>
</dbReference>
<evidence type="ECO:0000313" key="3">
    <source>
        <dbReference type="Proteomes" id="UP000658720"/>
    </source>
</evidence>
<evidence type="ECO:0000259" key="1">
    <source>
        <dbReference type="Pfam" id="PF00561"/>
    </source>
</evidence>
<feature type="domain" description="AB hydrolase-1" evidence="1">
    <location>
        <begin position="54"/>
        <end position="284"/>
    </location>
</feature>
<evidence type="ECO:0000313" key="2">
    <source>
        <dbReference type="EMBL" id="MBE9253032.1"/>
    </source>
</evidence>
<proteinExistence type="predicted"/>
<dbReference type="SUPFAM" id="SSF53474">
    <property type="entry name" value="alpha/beta-Hydrolases"/>
    <property type="match status" value="1"/>
</dbReference>
<dbReference type="InterPro" id="IPR000639">
    <property type="entry name" value="Epox_hydrolase-like"/>
</dbReference>
<dbReference type="GO" id="GO:0016787">
    <property type="term" value="F:hydrolase activity"/>
    <property type="evidence" value="ECO:0007669"/>
    <property type="project" value="UniProtKB-KW"/>
</dbReference>
<comment type="caution">
    <text evidence="2">The sequence shown here is derived from an EMBL/GenBank/DDBJ whole genome shotgun (WGS) entry which is preliminary data.</text>
</comment>
<reference evidence="2 3" key="1">
    <citation type="submission" date="2020-10" db="EMBL/GenBank/DDBJ databases">
        <authorList>
            <person name="Castelo-Branco R."/>
            <person name="Eusebio N."/>
            <person name="Adriana R."/>
            <person name="Vieira A."/>
            <person name="Brugerolle De Fraissinette N."/>
            <person name="Rezende De Castro R."/>
            <person name="Schneider M.P."/>
            <person name="Vasconcelos V."/>
            <person name="Leao P.N."/>
        </authorList>
    </citation>
    <scope>NUCLEOTIDE SEQUENCE [LARGE SCALE GENOMIC DNA]</scope>
    <source>
        <strain evidence="2 3">LEGE 00031</strain>
    </source>
</reference>
<dbReference type="Proteomes" id="UP000658720">
    <property type="component" value="Unassembled WGS sequence"/>
</dbReference>
<organism evidence="2 3">
    <name type="scientific">Synechocystis salina LEGE 00031</name>
    <dbReference type="NCBI Taxonomy" id="1828736"/>
    <lineage>
        <taxon>Bacteria</taxon>
        <taxon>Bacillati</taxon>
        <taxon>Cyanobacteriota</taxon>
        <taxon>Cyanophyceae</taxon>
        <taxon>Synechococcales</taxon>
        <taxon>Merismopediaceae</taxon>
        <taxon>Synechocystis</taxon>
    </lineage>
</organism>
<accession>A0ABR9VNX3</accession>
<dbReference type="PANTHER" id="PTHR43689">
    <property type="entry name" value="HYDROLASE"/>
    <property type="match status" value="1"/>
</dbReference>
<gene>
    <name evidence="2" type="ORF">IQ217_03980</name>
</gene>
<dbReference type="PANTHER" id="PTHR43689:SF8">
    <property type="entry name" value="ALPHA_BETA-HYDROLASES SUPERFAMILY PROTEIN"/>
    <property type="match status" value="1"/>
</dbReference>
<dbReference type="InterPro" id="IPR000073">
    <property type="entry name" value="AB_hydrolase_1"/>
</dbReference>
<dbReference type="PRINTS" id="PR00111">
    <property type="entry name" value="ABHYDROLASE"/>
</dbReference>
<dbReference type="Gene3D" id="3.40.50.1820">
    <property type="entry name" value="alpha/beta hydrolase"/>
    <property type="match status" value="1"/>
</dbReference>
<name>A0ABR9VNX3_9SYNC</name>
<keyword evidence="2" id="KW-0378">Hydrolase</keyword>
<dbReference type="PRINTS" id="PR00412">
    <property type="entry name" value="EPOXHYDRLASE"/>
</dbReference>
<keyword evidence="3" id="KW-1185">Reference proteome</keyword>
<protein>
    <submittedName>
        <fullName evidence="2">Alpha/beta hydrolase</fullName>
    </submittedName>
</protein>
<dbReference type="RefSeq" id="WP_194018987.1">
    <property type="nucleotide sequence ID" value="NZ_JADEVV010000007.1"/>
</dbReference>
<dbReference type="EMBL" id="JADEVV010000007">
    <property type="protein sequence ID" value="MBE9253032.1"/>
    <property type="molecule type" value="Genomic_DNA"/>
</dbReference>